<dbReference type="SUPFAM" id="SSF50729">
    <property type="entry name" value="PH domain-like"/>
    <property type="match status" value="1"/>
</dbReference>
<evidence type="ECO:0000259" key="2">
    <source>
        <dbReference type="PROSITE" id="PS50003"/>
    </source>
</evidence>
<protein>
    <recommendedName>
        <fullName evidence="2">PH domain-containing protein</fullName>
    </recommendedName>
</protein>
<dbReference type="AlphaFoldDB" id="A0A6G0WJH4"/>
<reference evidence="3 4" key="1">
    <citation type="submission" date="2019-07" db="EMBL/GenBank/DDBJ databases">
        <title>Genomics analysis of Aphanomyces spp. identifies a new class of oomycete effector associated with host adaptation.</title>
        <authorList>
            <person name="Gaulin E."/>
        </authorList>
    </citation>
    <scope>NUCLEOTIDE SEQUENCE [LARGE SCALE GENOMIC DNA]</scope>
    <source>
        <strain evidence="3 4">ATCC 201684</strain>
    </source>
</reference>
<evidence type="ECO:0000256" key="1">
    <source>
        <dbReference type="SAM" id="MobiDB-lite"/>
    </source>
</evidence>
<keyword evidence="4" id="KW-1185">Reference proteome</keyword>
<dbReference type="PROSITE" id="PS50003">
    <property type="entry name" value="PH_DOMAIN"/>
    <property type="match status" value="1"/>
</dbReference>
<proteinExistence type="predicted"/>
<evidence type="ECO:0000313" key="4">
    <source>
        <dbReference type="Proteomes" id="UP000481153"/>
    </source>
</evidence>
<evidence type="ECO:0000313" key="3">
    <source>
        <dbReference type="EMBL" id="KAF0727388.1"/>
    </source>
</evidence>
<comment type="caution">
    <text evidence="3">The sequence shown here is derived from an EMBL/GenBank/DDBJ whole genome shotgun (WGS) entry which is preliminary data.</text>
</comment>
<sequence length="549" mass="60930">MKSLVQRLSPGKSKSMKALGTGTFNAPENSRDGSGEVAVELMVDRIVVQDGNEGDIKGLFFNEIAEIEWNYEKSSVKFKDVNDNHLLVTLATLSQFEASLATALRDTKVTPAMTYIGVFAGTKQPRILQQRRATLLPQGFSQAKLSPAKRRELLLADRPPRTDPVRDTLFWEYIRTGGMTFSVTDASSSAVMLVCSDHHIIMSSSPSYDRIIPYYDISSCKKEQDQFIELKLQSGESFKLSGAVSHHLCQVVWFYINQKSLIPASPYGRQVYKPSVDNAALQPAFVVNSTIKHQGPLSKTASEGFHLTQSWKKKHACVYDTPLGAWLCYYDSVAHMQEKGSKCIDLCSVVCIRPQSAVADAPKLAFDIVTLYRTWSFCANDEADYNAWLQILGDYVDRTTALVPDVPLACEVKLVQHATAGDTTATLSIAAHGVDVINGPGPSFLEIWYYTDIHKWSLVLEPTPALFLSCFVDDQCTTASEFLFQTKNAAALCQAIEFHVAKCLAKVDILIEDIPPPPIPSFMNRVHKVKKIVIPSLEIHNVRRVIATQ</sequence>
<dbReference type="Proteomes" id="UP000481153">
    <property type="component" value="Unassembled WGS sequence"/>
</dbReference>
<dbReference type="VEuPathDB" id="FungiDB:AeMF1_017213"/>
<organism evidence="3 4">
    <name type="scientific">Aphanomyces euteiches</name>
    <dbReference type="NCBI Taxonomy" id="100861"/>
    <lineage>
        <taxon>Eukaryota</taxon>
        <taxon>Sar</taxon>
        <taxon>Stramenopiles</taxon>
        <taxon>Oomycota</taxon>
        <taxon>Saprolegniomycetes</taxon>
        <taxon>Saprolegniales</taxon>
        <taxon>Verrucalvaceae</taxon>
        <taxon>Aphanomyces</taxon>
    </lineage>
</organism>
<feature type="domain" description="PH" evidence="2">
    <location>
        <begin position="290"/>
        <end position="397"/>
    </location>
</feature>
<dbReference type="SMART" id="SM00233">
    <property type="entry name" value="PH"/>
    <property type="match status" value="1"/>
</dbReference>
<dbReference type="InterPro" id="IPR011993">
    <property type="entry name" value="PH-like_dom_sf"/>
</dbReference>
<gene>
    <name evidence="3" type="ORF">Ae201684_014646</name>
</gene>
<dbReference type="Gene3D" id="2.30.29.30">
    <property type="entry name" value="Pleckstrin-homology domain (PH domain)/Phosphotyrosine-binding domain (PTB)"/>
    <property type="match status" value="1"/>
</dbReference>
<dbReference type="Pfam" id="PF00169">
    <property type="entry name" value="PH"/>
    <property type="match status" value="1"/>
</dbReference>
<name>A0A6G0WJH4_9STRA</name>
<accession>A0A6G0WJH4</accession>
<dbReference type="InterPro" id="IPR001849">
    <property type="entry name" value="PH_domain"/>
</dbReference>
<feature type="region of interest" description="Disordered" evidence="1">
    <location>
        <begin position="1"/>
        <end position="33"/>
    </location>
</feature>
<dbReference type="EMBL" id="VJMJ01000198">
    <property type="protein sequence ID" value="KAF0727388.1"/>
    <property type="molecule type" value="Genomic_DNA"/>
</dbReference>